<evidence type="ECO:0000256" key="12">
    <source>
        <dbReference type="ARBA" id="ARBA00023239"/>
    </source>
</evidence>
<feature type="binding site" evidence="15">
    <location>
        <position position="291"/>
    </location>
    <ligand>
        <name>substrate</name>
    </ligand>
</feature>
<evidence type="ECO:0000256" key="5">
    <source>
        <dbReference type="ARBA" id="ARBA00011971"/>
    </source>
</evidence>
<feature type="active site" description="For OMPdecase activity" evidence="14">
    <location>
        <position position="346"/>
    </location>
</feature>
<evidence type="ECO:0000256" key="1">
    <source>
        <dbReference type="ARBA" id="ARBA00004861"/>
    </source>
</evidence>
<evidence type="ECO:0000256" key="10">
    <source>
        <dbReference type="ARBA" id="ARBA00022793"/>
    </source>
</evidence>
<dbReference type="NCBIfam" id="TIGR00336">
    <property type="entry name" value="pyrE"/>
    <property type="match status" value="1"/>
</dbReference>
<dbReference type="OrthoDB" id="420380at2759"/>
<keyword evidence="13" id="KW-0511">Multifunctional enzyme</keyword>
<keyword evidence="9" id="KW-0808">Transferase</keyword>
<dbReference type="InterPro" id="IPR014732">
    <property type="entry name" value="OMPdecase"/>
</dbReference>
<dbReference type="InterPro" id="IPR001754">
    <property type="entry name" value="OMPdeCOase_dom"/>
</dbReference>
<feature type="active site" description="For OMPdecase activity" evidence="14">
    <location>
        <position position="344"/>
    </location>
</feature>
<evidence type="ECO:0000256" key="14">
    <source>
        <dbReference type="PIRSR" id="PIRSR614732-1"/>
    </source>
</evidence>
<keyword evidence="12" id="KW-0456">Lyase</keyword>
<dbReference type="InterPro" id="IPR011060">
    <property type="entry name" value="RibuloseP-bd_barrel"/>
</dbReference>
<dbReference type="InterPro" id="IPR000836">
    <property type="entry name" value="PRTase_dom"/>
</dbReference>
<evidence type="ECO:0000259" key="16">
    <source>
        <dbReference type="SMART" id="SM00934"/>
    </source>
</evidence>
<reference evidence="17 18" key="1">
    <citation type="submission" date="2020-04" db="EMBL/GenBank/DDBJ databases">
        <authorList>
            <person name="Wallbank WR R."/>
            <person name="Pardo Diaz C."/>
            <person name="Kozak K."/>
            <person name="Martin S."/>
            <person name="Jiggins C."/>
            <person name="Moest M."/>
            <person name="Warren A I."/>
            <person name="Byers J.R.P. K."/>
            <person name="Montejo-Kovacevich G."/>
            <person name="Yen C E."/>
        </authorList>
    </citation>
    <scope>NUCLEOTIDE SEQUENCE [LARGE SCALE GENOMIC DNA]</scope>
</reference>
<name>A0A8S0YVC9_ARCPL</name>
<keyword evidence="10" id="KW-0210">Decarboxylase</keyword>
<dbReference type="Gene3D" id="3.20.20.70">
    <property type="entry name" value="Aldolase class I"/>
    <property type="match status" value="1"/>
</dbReference>
<protein>
    <recommendedName>
        <fullName evidence="7">Uridine 5'-monophosphate synthase</fullName>
        <ecNumber evidence="5">2.4.2.10</ecNumber>
        <ecNumber evidence="6">4.1.1.23</ecNumber>
    </recommendedName>
</protein>
<dbReference type="Gene3D" id="3.40.50.2020">
    <property type="match status" value="1"/>
</dbReference>
<evidence type="ECO:0000256" key="7">
    <source>
        <dbReference type="ARBA" id="ARBA00015047"/>
    </source>
</evidence>
<dbReference type="InterPro" id="IPR023031">
    <property type="entry name" value="OPRT"/>
</dbReference>
<evidence type="ECO:0000256" key="9">
    <source>
        <dbReference type="ARBA" id="ARBA00022679"/>
    </source>
</evidence>
<feature type="binding site" evidence="15">
    <location>
        <position position="461"/>
    </location>
    <ligand>
        <name>substrate</name>
    </ligand>
</feature>
<evidence type="ECO:0000256" key="8">
    <source>
        <dbReference type="ARBA" id="ARBA00022676"/>
    </source>
</evidence>
<evidence type="ECO:0000256" key="13">
    <source>
        <dbReference type="ARBA" id="ARBA00023268"/>
    </source>
</evidence>
<dbReference type="CDD" id="cd04725">
    <property type="entry name" value="OMP_decarboxylase_like"/>
    <property type="match status" value="1"/>
</dbReference>
<dbReference type="HAMAP" id="MF_01208">
    <property type="entry name" value="PyrE"/>
    <property type="match status" value="1"/>
</dbReference>
<dbReference type="FunFam" id="3.40.50.2020:FF:000025">
    <property type="entry name" value="Uridine monophosphate synthetase"/>
    <property type="match status" value="1"/>
</dbReference>
<comment type="pathway">
    <text evidence="2">Pyrimidine metabolism; UMP biosynthesis via de novo pathway; UMP from orotate: step 1/2.</text>
</comment>
<evidence type="ECO:0000256" key="6">
    <source>
        <dbReference type="ARBA" id="ARBA00012321"/>
    </source>
</evidence>
<dbReference type="EMBL" id="CADEBD010000171">
    <property type="protein sequence ID" value="CAB3223811.1"/>
    <property type="molecule type" value="Genomic_DNA"/>
</dbReference>
<evidence type="ECO:0000256" key="11">
    <source>
        <dbReference type="ARBA" id="ARBA00022975"/>
    </source>
</evidence>
<dbReference type="Pfam" id="PF00156">
    <property type="entry name" value="Pribosyltran"/>
    <property type="match status" value="1"/>
</dbReference>
<dbReference type="CDD" id="cd06223">
    <property type="entry name" value="PRTases_typeI"/>
    <property type="match status" value="1"/>
</dbReference>
<dbReference type="NCBIfam" id="TIGR01740">
    <property type="entry name" value="pyrF"/>
    <property type="match status" value="1"/>
</dbReference>
<dbReference type="GO" id="GO:0004588">
    <property type="term" value="F:orotate phosphoribosyltransferase activity"/>
    <property type="evidence" value="ECO:0007669"/>
    <property type="project" value="UniProtKB-EC"/>
</dbReference>
<feature type="domain" description="Orotidine 5'-phosphate decarboxylase" evidence="16">
    <location>
        <begin position="285"/>
        <end position="497"/>
    </location>
</feature>
<dbReference type="InterPro" id="IPR029057">
    <property type="entry name" value="PRTase-like"/>
</dbReference>
<dbReference type="Pfam" id="PF00215">
    <property type="entry name" value="OMPdecase"/>
    <property type="match status" value="1"/>
</dbReference>
<sequence>MQTRTIIIKNDVRKIKNKFDAFTRIHYQQRFANEHVNVNEIKMTYEKNLVQLALKLFAINAVKFGDFTTKIGLKTPVYFDLRVIVSYPDVMEMISNLLLKLTMENLKYDHICGVPYTALPIATLLSVQTKKSMLMRRKEVKAYGTKKSIEGYYKAGQVCLIVEDVVTSGSSVLETVKDLRNEGLVVTDAVIILDREQGGSRNCEKNNVQVKSLYTISTFIDILEKNGKINQEMVDNLQKYFQEIQAPVIEKPLKRVVLPYEQRAELAKNAVAKQLFNIMATKKTNLCLSVDLTSTTQILDLLEKVGEHICLVKTHADIIEDFSNDFTTRMKQLSNRFNFLILEDRKYADIGHIVSLQYLKGVHRISQWADCVTAHSLPGEGILKALFASGDNHGVFLLAEMSSEGNLITPEYKLSTVTMASKYPELITGYVCQNKDTFTDPGLIQLTPGVQLESSRDDFGQVYNTPEKVIIENGGDVIVVGRGIVAAKSPETQAVLYKDTLWKCYTKRISGNN</sequence>
<evidence type="ECO:0000256" key="15">
    <source>
        <dbReference type="PIRSR" id="PIRSR614732-2"/>
    </source>
</evidence>
<comment type="similarity">
    <text evidence="3">In the N-terminal section; belongs to the purine/pyrimidine phosphoribosyltransferase family.</text>
</comment>
<feature type="binding site" evidence="15">
    <location>
        <position position="482"/>
    </location>
    <ligand>
        <name>substrate</name>
    </ligand>
</feature>
<dbReference type="Proteomes" id="UP000494256">
    <property type="component" value="Unassembled WGS sequence"/>
</dbReference>
<feature type="binding site" evidence="15">
    <location>
        <position position="313"/>
    </location>
    <ligand>
        <name>substrate</name>
    </ligand>
</feature>
<evidence type="ECO:0000256" key="4">
    <source>
        <dbReference type="ARBA" id="ARBA00009769"/>
    </source>
</evidence>
<feature type="binding site" evidence="15">
    <location>
        <position position="481"/>
    </location>
    <ligand>
        <name>substrate</name>
    </ligand>
</feature>
<evidence type="ECO:0000313" key="17">
    <source>
        <dbReference type="EMBL" id="CAB3223811.1"/>
    </source>
</evidence>
<dbReference type="InterPro" id="IPR013785">
    <property type="entry name" value="Aldolase_TIM"/>
</dbReference>
<keyword evidence="11" id="KW-0665">Pyrimidine biosynthesis</keyword>
<evidence type="ECO:0000256" key="3">
    <source>
        <dbReference type="ARBA" id="ARBA00006221"/>
    </source>
</evidence>
<accession>A0A8S0YVC9</accession>
<proteinExistence type="inferred from homology"/>
<comment type="caution">
    <text evidence="17">The sequence shown here is derived from an EMBL/GenBank/DDBJ whole genome shotgun (WGS) entry which is preliminary data.</text>
</comment>
<feature type="active site" description="For OMPdecase activity" evidence="14">
    <location>
        <position position="349"/>
    </location>
</feature>
<dbReference type="SMART" id="SM00934">
    <property type="entry name" value="OMPdecase"/>
    <property type="match status" value="1"/>
</dbReference>
<gene>
    <name evidence="17" type="ORF">APLA_LOCUS1580</name>
</gene>
<feature type="binding site" evidence="15">
    <location>
        <position position="402"/>
    </location>
    <ligand>
        <name>substrate</name>
    </ligand>
</feature>
<dbReference type="FunFam" id="3.20.20.70:FF:000114">
    <property type="entry name" value="Decarboxylase,orotidine phosphate"/>
    <property type="match status" value="1"/>
</dbReference>
<dbReference type="GO" id="GO:0006207">
    <property type="term" value="P:'de novo' pyrimidine nucleobase biosynthetic process"/>
    <property type="evidence" value="ECO:0007669"/>
    <property type="project" value="InterPro"/>
</dbReference>
<evidence type="ECO:0000256" key="2">
    <source>
        <dbReference type="ARBA" id="ARBA00004889"/>
    </source>
</evidence>
<dbReference type="GO" id="GO:0044205">
    <property type="term" value="P:'de novo' UMP biosynthetic process"/>
    <property type="evidence" value="ECO:0007669"/>
    <property type="project" value="InterPro"/>
</dbReference>
<dbReference type="AlphaFoldDB" id="A0A8S0YVC9"/>
<comment type="similarity">
    <text evidence="4">In the C-terminal section; belongs to the OMP decarboxylase family.</text>
</comment>
<dbReference type="SUPFAM" id="SSF53271">
    <property type="entry name" value="PRTase-like"/>
    <property type="match status" value="1"/>
</dbReference>
<comment type="pathway">
    <text evidence="1">Pyrimidine metabolism; UMP biosynthesis via de novo pathway; UMP from orotate: step 2/2.</text>
</comment>
<organism evidence="17 18">
    <name type="scientific">Arctia plantaginis</name>
    <name type="common">Wood tiger moth</name>
    <name type="synonym">Phalaena plantaginis</name>
    <dbReference type="NCBI Taxonomy" id="874455"/>
    <lineage>
        <taxon>Eukaryota</taxon>
        <taxon>Metazoa</taxon>
        <taxon>Ecdysozoa</taxon>
        <taxon>Arthropoda</taxon>
        <taxon>Hexapoda</taxon>
        <taxon>Insecta</taxon>
        <taxon>Pterygota</taxon>
        <taxon>Neoptera</taxon>
        <taxon>Endopterygota</taxon>
        <taxon>Lepidoptera</taxon>
        <taxon>Glossata</taxon>
        <taxon>Ditrysia</taxon>
        <taxon>Noctuoidea</taxon>
        <taxon>Erebidae</taxon>
        <taxon>Arctiinae</taxon>
        <taxon>Arctia</taxon>
    </lineage>
</organism>
<dbReference type="EC" id="2.4.2.10" evidence="5"/>
<dbReference type="PANTHER" id="PTHR19278">
    <property type="entry name" value="OROTATE PHOSPHORIBOSYLTRANSFERASE"/>
    <property type="match status" value="1"/>
</dbReference>
<dbReference type="EC" id="4.1.1.23" evidence="6"/>
<dbReference type="SUPFAM" id="SSF51366">
    <property type="entry name" value="Ribulose-phoshate binding barrel"/>
    <property type="match status" value="1"/>
</dbReference>
<keyword evidence="8" id="KW-0328">Glycosyltransferase</keyword>
<evidence type="ECO:0000313" key="18">
    <source>
        <dbReference type="Proteomes" id="UP000494256"/>
    </source>
</evidence>
<dbReference type="GO" id="GO:0004590">
    <property type="term" value="F:orotidine-5'-phosphate decarboxylase activity"/>
    <property type="evidence" value="ECO:0007669"/>
    <property type="project" value="UniProtKB-EC"/>
</dbReference>
<dbReference type="PANTHER" id="PTHR19278:SF9">
    <property type="entry name" value="URIDINE 5'-MONOPHOSPHATE SYNTHASE"/>
    <property type="match status" value="1"/>
</dbReference>
<dbReference type="InterPro" id="IPR004467">
    <property type="entry name" value="Or_phspho_trans_dom"/>
</dbReference>